<protein>
    <submittedName>
        <fullName evidence="3">Cytochrome c-554</fullName>
    </submittedName>
</protein>
<dbReference type="Pfam" id="PF13435">
    <property type="entry name" value="Cytochrome_C554"/>
    <property type="match status" value="1"/>
</dbReference>
<gene>
    <name evidence="3" type="ORF">RE6C_01918</name>
</gene>
<dbReference type="AlphaFoldDB" id="M2AJR4"/>
<reference evidence="3" key="2">
    <citation type="journal article" date="2013" name="Mar. Genomics">
        <title>Expression of sulfatases in Rhodopirellula baltica and the diversity of sulfatases in the genus Rhodopirellula.</title>
        <authorList>
            <person name="Wegner C.E."/>
            <person name="Richter-Heitmann T."/>
            <person name="Klindworth A."/>
            <person name="Klockow C."/>
            <person name="Richter M."/>
            <person name="Achstetter T."/>
            <person name="Glockner F.O."/>
            <person name="Harder J."/>
        </authorList>
    </citation>
    <scope>NUCLEOTIDE SEQUENCE [LARGE SCALE GENOMIC DNA]</scope>
    <source>
        <strain evidence="3">6C</strain>
    </source>
</reference>
<dbReference type="Proteomes" id="UP000011529">
    <property type="component" value="Unassembled WGS sequence"/>
</dbReference>
<dbReference type="SUPFAM" id="SSF48695">
    <property type="entry name" value="Multiheme cytochromes"/>
    <property type="match status" value="1"/>
</dbReference>
<accession>M2AJR4</accession>
<keyword evidence="1" id="KW-0472">Membrane</keyword>
<comment type="caution">
    <text evidence="3">The sequence shown here is derived from an EMBL/GenBank/DDBJ whole genome shotgun (WGS) entry which is preliminary data.</text>
</comment>
<proteinExistence type="predicted"/>
<keyword evidence="1" id="KW-1133">Transmembrane helix</keyword>
<evidence type="ECO:0000313" key="4">
    <source>
        <dbReference type="Proteomes" id="UP000011529"/>
    </source>
</evidence>
<feature type="transmembrane region" description="Helical" evidence="1">
    <location>
        <begin position="43"/>
        <end position="62"/>
    </location>
</feature>
<dbReference type="PATRIC" id="fig|1263867.3.peg.2036"/>
<organism evidence="3 4">
    <name type="scientific">Rhodopirellula europaea 6C</name>
    <dbReference type="NCBI Taxonomy" id="1263867"/>
    <lineage>
        <taxon>Bacteria</taxon>
        <taxon>Pseudomonadati</taxon>
        <taxon>Planctomycetota</taxon>
        <taxon>Planctomycetia</taxon>
        <taxon>Pirellulales</taxon>
        <taxon>Pirellulaceae</taxon>
        <taxon>Rhodopirellula</taxon>
    </lineage>
</organism>
<name>M2AJR4_9BACT</name>
<keyword evidence="4" id="KW-1185">Reference proteome</keyword>
<reference evidence="3" key="1">
    <citation type="submission" date="2012-11" db="EMBL/GenBank/DDBJ databases">
        <title>Permanent draft genomes of Rhodopirellula europaea strain SH398 and 6C.</title>
        <authorList>
            <person name="Richter M."/>
            <person name="Richter-Heitmann T."/>
            <person name="Frank C."/>
            <person name="Harder J."/>
            <person name="Glockner F.O."/>
        </authorList>
    </citation>
    <scope>NUCLEOTIDE SEQUENCE</scope>
    <source>
        <strain evidence="3">6C</strain>
    </source>
</reference>
<dbReference type="Gene3D" id="1.10.1130.10">
    <property type="entry name" value="Flavocytochrome C3, Chain A"/>
    <property type="match status" value="1"/>
</dbReference>
<evidence type="ECO:0000259" key="2">
    <source>
        <dbReference type="Pfam" id="PF13435"/>
    </source>
</evidence>
<dbReference type="InterPro" id="IPR036280">
    <property type="entry name" value="Multihaem_cyt_sf"/>
</dbReference>
<keyword evidence="1" id="KW-0812">Transmembrane</keyword>
<dbReference type="EMBL" id="ANMO01000097">
    <property type="protein sequence ID" value="EMB17380.1"/>
    <property type="molecule type" value="Genomic_DNA"/>
</dbReference>
<dbReference type="InterPro" id="IPR023155">
    <property type="entry name" value="Cyt_c-552/4"/>
</dbReference>
<evidence type="ECO:0000313" key="3">
    <source>
        <dbReference type="EMBL" id="EMB17380.1"/>
    </source>
</evidence>
<feature type="domain" description="Cytochrome c-552/4" evidence="2">
    <location>
        <begin position="120"/>
        <end position="197"/>
    </location>
</feature>
<sequence>MADRAAQVEAEQNARNRVVNLNSYNRFVRFFNRIRMSSFTNRLPIASVITGLVLAMTAIGLLQSPRSKKSGPELDASDGEFMRWAPAQGGVLVSSAVDSTSVEGAAAKPVDPHLTMGSETCIKCHANEVKVWKATPHHRTFDELHRRPAAKEIASKLGVRSIKYDGRCVDCHYTQKVDLASGNVHAIEGVSCESCHGSAKQWLDLHHDYGGEQVTRAMETPEHRQQRLAQSVAAGMRNPVNVYLVAQSCLRCHTTADEELVNVGGHPTGSLDFEFVSWSQGTIRHNFIDSDGQTNDQNTRDRLRVMFVSGMIADLEASLRATAEATQKAKYGVTAAKRADRAAKRLLSVSQKVDSKEIENVLMVYSGVTLKLNNREQLIQAADAIADIGFRFAAETNGHVLEPLDAFIPPANRWK</sequence>
<evidence type="ECO:0000256" key="1">
    <source>
        <dbReference type="SAM" id="Phobius"/>
    </source>
</evidence>